<dbReference type="GO" id="GO:0005615">
    <property type="term" value="C:extracellular space"/>
    <property type="evidence" value="ECO:0007669"/>
    <property type="project" value="InterPro"/>
</dbReference>
<dbReference type="EMBL" id="VXAA01003095">
    <property type="protein sequence ID" value="NXI66813.1"/>
    <property type="molecule type" value="Genomic_DNA"/>
</dbReference>
<evidence type="ECO:0000259" key="6">
    <source>
        <dbReference type="PROSITE" id="PS01178"/>
    </source>
</evidence>
<reference evidence="8 9" key="1">
    <citation type="submission" date="2019-09" db="EMBL/GenBank/DDBJ databases">
        <title>Bird 10,000 Genomes (B10K) Project - Family phase.</title>
        <authorList>
            <person name="Zhang G."/>
        </authorList>
    </citation>
    <scope>NUCLEOTIDE SEQUENCE [LARGE SCALE GENOMIC DNA]</scope>
    <source>
        <strain evidence="8">B10K-DU-001-57</strain>
        <tissue evidence="8">Muscle</tissue>
    </source>
</reference>
<dbReference type="InterPro" id="IPR009048">
    <property type="entry name" value="A-macroglobulin_rcpt-bd"/>
</dbReference>
<dbReference type="Pfam" id="PF17790">
    <property type="entry name" value="MG1"/>
    <property type="match status" value="1"/>
</dbReference>
<dbReference type="InterPro" id="IPR036595">
    <property type="entry name" value="A-macroglobulin_rcpt-bd_sf"/>
</dbReference>
<keyword evidence="3" id="KW-0882">Thioester bond</keyword>
<name>A0A7K9V3R1_ANSSE</name>
<keyword evidence="2" id="KW-0964">Secreted</keyword>
<dbReference type="PROSITE" id="PS01178">
    <property type="entry name" value="ANAPHYLATOXIN_2"/>
    <property type="match status" value="1"/>
</dbReference>
<dbReference type="InterPro" id="IPR041425">
    <property type="entry name" value="C3/4/5_MG1"/>
</dbReference>
<dbReference type="Pfam" id="PF01759">
    <property type="entry name" value="NTR"/>
    <property type="match status" value="1"/>
</dbReference>
<dbReference type="FunFam" id="2.40.50.120:FF:000013">
    <property type="entry name" value="Complement C3"/>
    <property type="match status" value="1"/>
</dbReference>
<dbReference type="InterPro" id="IPR013783">
    <property type="entry name" value="Ig-like_fold"/>
</dbReference>
<dbReference type="PROSITE" id="PS01177">
    <property type="entry name" value="ANAPHYLATOXIN_1"/>
    <property type="match status" value="1"/>
</dbReference>
<dbReference type="InterPro" id="IPR047565">
    <property type="entry name" value="Alpha-macroglob_thiol-ester_cl"/>
</dbReference>
<dbReference type="Proteomes" id="UP000567872">
    <property type="component" value="Unassembled WGS sequence"/>
</dbReference>
<keyword evidence="4" id="KW-1015">Disulfide bond</keyword>
<dbReference type="Gene3D" id="2.60.40.1930">
    <property type="match status" value="3"/>
</dbReference>
<dbReference type="Gene3D" id="2.60.40.1940">
    <property type="match status" value="1"/>
</dbReference>
<dbReference type="Gene3D" id="1.20.91.20">
    <property type="entry name" value="Anaphylotoxins (complement system)"/>
    <property type="match status" value="1"/>
</dbReference>
<comment type="subcellular location">
    <subcellularLocation>
        <location evidence="1">Secreted</location>
    </subcellularLocation>
</comment>
<dbReference type="SUPFAM" id="SSF50242">
    <property type="entry name" value="TIMP-like"/>
    <property type="match status" value="1"/>
</dbReference>
<dbReference type="InterPro" id="IPR018933">
    <property type="entry name" value="Netrin_module_non-TIMP"/>
</dbReference>
<dbReference type="SMART" id="SM00104">
    <property type="entry name" value="ANATO"/>
    <property type="match status" value="1"/>
</dbReference>
<dbReference type="InterPro" id="IPR019742">
    <property type="entry name" value="MacrogloblnA2_CS"/>
</dbReference>
<dbReference type="Gene3D" id="2.60.40.690">
    <property type="entry name" value="Alpha-macroglobulin, receptor-binding domain"/>
    <property type="match status" value="1"/>
</dbReference>
<dbReference type="FunFam" id="2.60.40.10:FF:000155">
    <property type="entry name" value="complement C3 isoform X1"/>
    <property type="match status" value="1"/>
</dbReference>
<dbReference type="InterPro" id="IPR011626">
    <property type="entry name" value="Alpha-macroglobulin_TED"/>
</dbReference>
<dbReference type="OrthoDB" id="6359008at2759"/>
<dbReference type="InterPro" id="IPR050473">
    <property type="entry name" value="A2M/Complement_sys"/>
</dbReference>
<sequence length="1680" mass="188846">MERLLFLMSFCLLLSNTQQEPSFLITAPNVVHVGTQETITIQVHGAKSPVQVTAYFKDETKNQLISERIIFNLNQENKYHEMKKLMVKPGILKQDVFKKSNGPYILLITESRELHKEAVQNIRILLSSKKGYIFIQTDKPIYTPSSKVKYRIFILDNAMRPTEDTVTVAVLNSKGMVVKKSERKIKTVLSENFEIPDIAEPGSWKIKAWFHGYDMSNVSAEFEVKKYELPSFEVKLIPLQPYYSIWNENFLFDIEAKHSYGKGIQGVAYVRFGIIDETENKVFLPGLEQQLSIENGKGRVTLNTLLLEEKLKKSISTLEGFHLYVAVTAVETASGEMREEELSNVKFVKSPYVVDLSNTKKYFVPGAPFSVVASVTLVDGSPAASLPVTATVTLPGKSPMKKTAPSNKEGLIPFTFDIPADAQTLQIMVKAEEGKEKLESPETSIRAERYQSATRNYLSISIPHTVLAPGDTLRVTLNDIHQSGSGKIDYFYYMVVAKGQVELLERVPSSNKVINLKITEKMVPTFRFLAYYFIANQGRQEIVADSVWVDVMDVCEGKIKVRTEHQIYEPTDSVNLLIETDHAGTVALAVVDKAVFILNKKNKLTAKKVFKAMNLYDLGCSAGGGADSAQVFSDVGLAFLSDTIKSNVREGYTCLQATRRQKRSLDFRKKISGIASKYKDAGLRKCCEDGMKLNPMKFSCTKRLMRVAGSRACKEAFKTCCENATALRKEAAKRTRVSLARYYEGQEEIFDEMSLNLRSYFPESWWWNFKDVKNPGNHSVNNIAPDSITTWEVQAISISPQKGFCIAEPHTFDVFKDFFVSLRLPYSVKRHEQLEIKAVIYNYLPDDLQVILPSVTMEAVKGLCTAEATEKTVQLKLLAKGNSATPAYFSVVPLTVGEIPITITALDSTSGHSDSIRKNLNVVAEGVLQREEQTICINSDLKSHTVDLNRPPDMVPGSDSHVFVNLKGDPMGDSVENCLSLTGIEKLIQVPTGCAEQTMVKMAPTVYAIEYLDASEEWKNFNPERKDEAIKMIEKGYTRILEFQKDDGSYGAFKSTPSSVWLTAFIVKVLTRCKEYISVEDSHIRNSITYLLIQQLADGSFHDHHPVLDRTMQGGIGSAEENLALTAFVTIALQQTLQVDGTSLDVMQAVRRAVVYMKNQLSRNTNCYSTVIAAYALTLVQSDSDEAQTVKEKLRSCSVFDAVKQQRYWGNGNNAVSVETTAYALLQTLLLKDLEYARPIATWLTERKNYGGGYCSTQDTVVALEAMSAYSIQTLNTGSTNLTVRLGTPGRQKDYTIILTDTDEGIQKKLEFDLGRKLEVSVQGRGNGTMSILKMYWSSELRNNTCNDLILTVEMEGRVKYSDAVYSEENYDYGDSLAADTSTPEPLSKIDWFDIRSRRKRDLISPNKAELLQYKVCVRSTGSNPPKMSLVDLSLLSGLEPDTKELEQLVMSSDQYIQHFEYKEGKVLLYFGELTSGPEPDCISFGAKQINPMGLVQPANAILYDFYNPDRKCSVFYSAPQHSAMLSKVCHANACQCAEGPCPRQKSTFSKTITQFTRFNFVCYQPIADYVYEVELLNRTQKNVFDYYEVKIQRILKVTADESIQVGAHRQFLKRSTCKLNMVPGKRYLLMGKDGQTVDCNNKMQYFLDSQAWVEKIPDDSECRTTLHRQACAHLQNFMN</sequence>
<dbReference type="PANTHER" id="PTHR11412">
    <property type="entry name" value="MACROGLOBULIN / COMPLEMENT"/>
    <property type="match status" value="1"/>
</dbReference>
<evidence type="ECO:0000256" key="5">
    <source>
        <dbReference type="SAM" id="SignalP"/>
    </source>
</evidence>
<dbReference type="SUPFAM" id="SSF48239">
    <property type="entry name" value="Terpenoid cyclases/Protein prenyltransferases"/>
    <property type="match status" value="1"/>
</dbReference>
<evidence type="ECO:0000256" key="3">
    <source>
        <dbReference type="ARBA" id="ARBA00022966"/>
    </source>
</evidence>
<evidence type="ECO:0000256" key="1">
    <source>
        <dbReference type="ARBA" id="ARBA00004613"/>
    </source>
</evidence>
<dbReference type="PANTHER" id="PTHR11412:SF86">
    <property type="entry name" value="COMPLEMENT C4-A-RELATED"/>
    <property type="match status" value="1"/>
</dbReference>
<feature type="non-terminal residue" evidence="8">
    <location>
        <position position="1680"/>
    </location>
</feature>
<dbReference type="Gene3D" id="2.60.120.1540">
    <property type="match status" value="1"/>
</dbReference>
<dbReference type="Pfam" id="PF17791">
    <property type="entry name" value="MG3"/>
    <property type="match status" value="1"/>
</dbReference>
<evidence type="ECO:0000313" key="9">
    <source>
        <dbReference type="Proteomes" id="UP000567872"/>
    </source>
</evidence>
<dbReference type="CDD" id="cd02896">
    <property type="entry name" value="complement_C3_C4_C5"/>
    <property type="match status" value="1"/>
</dbReference>
<dbReference type="SMART" id="SM01361">
    <property type="entry name" value="A2M_recep"/>
    <property type="match status" value="1"/>
</dbReference>
<dbReference type="InterPro" id="IPR011625">
    <property type="entry name" value="A2M_N_BRD"/>
</dbReference>
<dbReference type="Gene3D" id="2.60.40.10">
    <property type="entry name" value="Immunoglobulins"/>
    <property type="match status" value="2"/>
</dbReference>
<dbReference type="SMART" id="SM01360">
    <property type="entry name" value="A2M"/>
    <property type="match status" value="1"/>
</dbReference>
<dbReference type="InterPro" id="IPR054587">
    <property type="entry name" value="CO4A-B_CUB_C"/>
</dbReference>
<dbReference type="InterPro" id="IPR001599">
    <property type="entry name" value="Macroglobln_a2"/>
</dbReference>
<protein>
    <submittedName>
        <fullName evidence="8">CO4 protein</fullName>
    </submittedName>
</protein>
<feature type="non-terminal residue" evidence="8">
    <location>
        <position position="1"/>
    </location>
</feature>
<dbReference type="FunFam" id="2.20.130.20:FF:000005">
    <property type="entry name" value="Complement 4B (Chido blood group)"/>
    <property type="match status" value="1"/>
</dbReference>
<gene>
    <name evidence="8" type="primary">C4</name>
    <name evidence="8" type="ORF">ANSSEM_R02834</name>
</gene>
<evidence type="ECO:0000256" key="4">
    <source>
        <dbReference type="ARBA" id="ARBA00023157"/>
    </source>
</evidence>
<dbReference type="Pfam" id="PF01821">
    <property type="entry name" value="ANATO"/>
    <property type="match status" value="1"/>
</dbReference>
<feature type="chain" id="PRO_5029492960" evidence="5">
    <location>
        <begin position="20"/>
        <end position="1680"/>
    </location>
</feature>
<evidence type="ECO:0000256" key="2">
    <source>
        <dbReference type="ARBA" id="ARBA00022525"/>
    </source>
</evidence>
<dbReference type="GO" id="GO:0004866">
    <property type="term" value="F:endopeptidase inhibitor activity"/>
    <property type="evidence" value="ECO:0007669"/>
    <property type="project" value="InterPro"/>
</dbReference>
<dbReference type="Pfam" id="PF22661">
    <property type="entry name" value="CO4A-B_CUB_C"/>
    <property type="match status" value="1"/>
</dbReference>
<dbReference type="Gene3D" id="2.40.50.120">
    <property type="match status" value="1"/>
</dbReference>
<dbReference type="PROSITE" id="PS50189">
    <property type="entry name" value="NTR"/>
    <property type="match status" value="1"/>
</dbReference>
<dbReference type="SMART" id="SM01359">
    <property type="entry name" value="A2M_N_2"/>
    <property type="match status" value="1"/>
</dbReference>
<dbReference type="SMART" id="SM01419">
    <property type="entry name" value="Thiol-ester_cl"/>
    <property type="match status" value="1"/>
</dbReference>
<dbReference type="FunFam" id="6.20.50.160:FF:000001">
    <property type="entry name" value="Complement component 4"/>
    <property type="match status" value="1"/>
</dbReference>
<dbReference type="FunFam" id="2.60.40.1940:FF:000001">
    <property type="entry name" value="Complement component C3"/>
    <property type="match status" value="1"/>
</dbReference>
<dbReference type="InterPro" id="IPR002890">
    <property type="entry name" value="MG2"/>
</dbReference>
<dbReference type="InterPro" id="IPR040839">
    <property type="entry name" value="MG4"/>
</dbReference>
<feature type="domain" description="NTR" evidence="7">
    <location>
        <begin position="1542"/>
        <end position="1672"/>
    </location>
</feature>
<dbReference type="Pfam" id="PF00207">
    <property type="entry name" value="A2M"/>
    <property type="match status" value="1"/>
</dbReference>
<keyword evidence="5" id="KW-0732">Signal</keyword>
<feature type="signal peptide" evidence="5">
    <location>
        <begin position="1"/>
        <end position="19"/>
    </location>
</feature>
<dbReference type="Pfam" id="PF07703">
    <property type="entry name" value="A2M_BRD"/>
    <property type="match status" value="1"/>
</dbReference>
<dbReference type="Pfam" id="PF07677">
    <property type="entry name" value="A2M_recep"/>
    <property type="match status" value="1"/>
</dbReference>
<dbReference type="CDD" id="cd00017">
    <property type="entry name" value="ANATO"/>
    <property type="match status" value="1"/>
</dbReference>
<accession>A0A7K9V3R1</accession>
<dbReference type="InterPro" id="IPR008993">
    <property type="entry name" value="TIMP-like_OB-fold"/>
</dbReference>
<dbReference type="GO" id="GO:0006956">
    <property type="term" value="P:complement activation"/>
    <property type="evidence" value="ECO:0007669"/>
    <property type="project" value="TreeGrafter"/>
</dbReference>
<evidence type="ECO:0000259" key="7">
    <source>
        <dbReference type="PROSITE" id="PS50189"/>
    </source>
</evidence>
<dbReference type="InterPro" id="IPR008930">
    <property type="entry name" value="Terpenoid_cyclase/PrenylTrfase"/>
</dbReference>
<dbReference type="SMART" id="SM00643">
    <property type="entry name" value="C345C"/>
    <property type="match status" value="1"/>
</dbReference>
<organism evidence="8 9">
    <name type="scientific">Anseranas semipalmata</name>
    <name type="common">Magpie goose</name>
    <name type="synonym">Anas semipalmata</name>
    <dbReference type="NCBI Taxonomy" id="8851"/>
    <lineage>
        <taxon>Eukaryota</taxon>
        <taxon>Metazoa</taxon>
        <taxon>Chordata</taxon>
        <taxon>Craniata</taxon>
        <taxon>Vertebrata</taxon>
        <taxon>Euteleostomi</taxon>
        <taxon>Archelosauria</taxon>
        <taxon>Archosauria</taxon>
        <taxon>Dinosauria</taxon>
        <taxon>Saurischia</taxon>
        <taxon>Theropoda</taxon>
        <taxon>Coelurosauria</taxon>
        <taxon>Aves</taxon>
        <taxon>Neognathae</taxon>
        <taxon>Galloanserae</taxon>
        <taxon>Anseriformes</taxon>
        <taxon>Anseranatidae</taxon>
        <taxon>Anseranas</taxon>
    </lineage>
</organism>
<dbReference type="InterPro" id="IPR041555">
    <property type="entry name" value="MG3"/>
</dbReference>
<dbReference type="InterPro" id="IPR001134">
    <property type="entry name" value="Netrin_domain"/>
</dbReference>
<dbReference type="PROSITE" id="PS00477">
    <property type="entry name" value="ALPHA_2_MACROGLOBULIN"/>
    <property type="match status" value="1"/>
</dbReference>
<comment type="caution">
    <text evidence="8">The sequence shown here is derived from an EMBL/GenBank/DDBJ whole genome shotgun (WGS) entry which is preliminary data.</text>
</comment>
<proteinExistence type="predicted"/>
<feature type="domain" description="Anaphylatoxin-like" evidence="6">
    <location>
        <begin position="686"/>
        <end position="721"/>
    </location>
</feature>
<dbReference type="Gene3D" id="1.50.10.20">
    <property type="match status" value="1"/>
</dbReference>
<dbReference type="InterPro" id="IPR018081">
    <property type="entry name" value="Anaphylatoxin_comp_syst"/>
</dbReference>
<dbReference type="Gene3D" id="2.20.130.20">
    <property type="match status" value="1"/>
</dbReference>
<dbReference type="Pfam" id="PF01835">
    <property type="entry name" value="MG2"/>
    <property type="match status" value="1"/>
</dbReference>
<dbReference type="Pfam" id="PF17789">
    <property type="entry name" value="MG4"/>
    <property type="match status" value="1"/>
</dbReference>
<dbReference type="Gene3D" id="6.20.50.160">
    <property type="match status" value="1"/>
</dbReference>
<dbReference type="Pfam" id="PF07678">
    <property type="entry name" value="TED_complement"/>
    <property type="match status" value="1"/>
</dbReference>
<dbReference type="SUPFAM" id="SSF47686">
    <property type="entry name" value="Anaphylotoxins (complement system)"/>
    <property type="match status" value="1"/>
</dbReference>
<evidence type="ECO:0000313" key="8">
    <source>
        <dbReference type="EMBL" id="NXI66813.1"/>
    </source>
</evidence>
<keyword evidence="9" id="KW-1185">Reference proteome</keyword>
<dbReference type="SUPFAM" id="SSF49410">
    <property type="entry name" value="Alpha-macroglobulin receptor domain"/>
    <property type="match status" value="1"/>
</dbReference>
<dbReference type="InterPro" id="IPR000020">
    <property type="entry name" value="Anaphylatoxin/fibulin"/>
</dbReference>